<dbReference type="Gene3D" id="3.30.390.50">
    <property type="entry name" value="CO dehydrogenase flavoprotein, C-terminal domain"/>
    <property type="match status" value="1"/>
</dbReference>
<evidence type="ECO:0000259" key="4">
    <source>
        <dbReference type="PROSITE" id="PS51387"/>
    </source>
</evidence>
<dbReference type="InterPro" id="IPR016166">
    <property type="entry name" value="FAD-bd_PCMH"/>
</dbReference>
<dbReference type="FunFam" id="3.30.465.10:FF:000017">
    <property type="entry name" value="Xanthine dehydrogenase, FAD binding subunit"/>
    <property type="match status" value="1"/>
</dbReference>
<dbReference type="InterPro" id="IPR016167">
    <property type="entry name" value="FAD-bd_PCMH_sub1"/>
</dbReference>
<dbReference type="GO" id="GO:0016491">
    <property type="term" value="F:oxidoreductase activity"/>
    <property type="evidence" value="ECO:0007669"/>
    <property type="project" value="UniProtKB-KW"/>
</dbReference>
<dbReference type="EMBL" id="FZNQ01000015">
    <property type="protein sequence ID" value="SNR56138.1"/>
    <property type="molecule type" value="Genomic_DNA"/>
</dbReference>
<organism evidence="5 6">
    <name type="scientific">Halorubrum vacuolatum</name>
    <name type="common">Natronobacterium vacuolatum</name>
    <dbReference type="NCBI Taxonomy" id="63740"/>
    <lineage>
        <taxon>Archaea</taxon>
        <taxon>Methanobacteriati</taxon>
        <taxon>Methanobacteriota</taxon>
        <taxon>Stenosarchaea group</taxon>
        <taxon>Halobacteria</taxon>
        <taxon>Halobacteriales</taxon>
        <taxon>Haloferacaceae</taxon>
        <taxon>Halorubrum</taxon>
    </lineage>
</organism>
<keyword evidence="1" id="KW-0285">Flavoprotein</keyword>
<dbReference type="InterPro" id="IPR036318">
    <property type="entry name" value="FAD-bd_PCMH-like_sf"/>
</dbReference>
<accession>A0A238XC50</accession>
<proteinExistence type="predicted"/>
<dbReference type="PROSITE" id="PS51387">
    <property type="entry name" value="FAD_PCMH"/>
    <property type="match status" value="1"/>
</dbReference>
<dbReference type="AlphaFoldDB" id="A0A238XC50"/>
<dbReference type="RefSeq" id="WP_089385464.1">
    <property type="nucleotide sequence ID" value="NZ_FZNQ01000015.1"/>
</dbReference>
<name>A0A238XC50_HALVU</name>
<sequence length="304" mass="32280">MYAPEFEYRRAESVEHALELLAAHEDARPIAGAHGLLPRLRTGEESASVLVDIGHLDGLTGIDERDDTIRIGALTTHAEIAGSDPVREHAGAMADAASELGDPQVRNGATIGGNLAHGDARADLPAAFLALDGELVVRGVDGDRTVPATDLFKGHFRTVVAPHELITEVRLPIEDESTSAYVKRRNPLSGYALVGVSACLGFAVTDDDARTVETARVAVTGATTKPSRLPGVEAALAGMTVDGEAGRLDETDRLTGAAARATEGFEADDYRADSQTSPEYLAHLLPVYTEQALHRAVEGYRRSR</sequence>
<evidence type="ECO:0000256" key="1">
    <source>
        <dbReference type="ARBA" id="ARBA00022630"/>
    </source>
</evidence>
<dbReference type="InterPro" id="IPR005107">
    <property type="entry name" value="CO_DH_flav_C"/>
</dbReference>
<dbReference type="Proteomes" id="UP000198397">
    <property type="component" value="Unassembled WGS sequence"/>
</dbReference>
<dbReference type="Gene3D" id="3.30.43.10">
    <property type="entry name" value="Uridine Diphospho-n-acetylenolpyruvylglucosamine Reductase, domain 2"/>
    <property type="match status" value="1"/>
</dbReference>
<dbReference type="PANTHER" id="PTHR42659">
    <property type="entry name" value="XANTHINE DEHYDROGENASE SUBUNIT C-RELATED"/>
    <property type="match status" value="1"/>
</dbReference>
<keyword evidence="6" id="KW-1185">Reference proteome</keyword>
<dbReference type="SUPFAM" id="SSF56176">
    <property type="entry name" value="FAD-binding/transporter-associated domain-like"/>
    <property type="match status" value="1"/>
</dbReference>
<dbReference type="SUPFAM" id="SSF55447">
    <property type="entry name" value="CO dehydrogenase flavoprotein C-terminal domain-like"/>
    <property type="match status" value="1"/>
</dbReference>
<evidence type="ECO:0000256" key="2">
    <source>
        <dbReference type="ARBA" id="ARBA00022827"/>
    </source>
</evidence>
<evidence type="ECO:0000313" key="6">
    <source>
        <dbReference type="Proteomes" id="UP000198397"/>
    </source>
</evidence>
<dbReference type="InterPro" id="IPR036683">
    <property type="entry name" value="CO_DH_flav_C_dom_sf"/>
</dbReference>
<gene>
    <name evidence="5" type="ORF">SAMN06264855_11565</name>
</gene>
<evidence type="ECO:0000313" key="5">
    <source>
        <dbReference type="EMBL" id="SNR56138.1"/>
    </source>
</evidence>
<protein>
    <submittedName>
        <fullName evidence="5">Carbon-monoxide dehydrogenase medium subunit</fullName>
    </submittedName>
</protein>
<dbReference type="InterPro" id="IPR002346">
    <property type="entry name" value="Mopterin_DH_FAD-bd"/>
</dbReference>
<dbReference type="GO" id="GO:0071949">
    <property type="term" value="F:FAD binding"/>
    <property type="evidence" value="ECO:0007669"/>
    <property type="project" value="InterPro"/>
</dbReference>
<dbReference type="OrthoDB" id="19205at2157"/>
<feature type="domain" description="FAD-binding PCMH-type" evidence="4">
    <location>
        <begin position="1"/>
        <end position="176"/>
    </location>
</feature>
<dbReference type="SMART" id="SM01092">
    <property type="entry name" value="CO_deh_flav_C"/>
    <property type="match status" value="1"/>
</dbReference>
<reference evidence="5 6" key="1">
    <citation type="submission" date="2017-06" db="EMBL/GenBank/DDBJ databases">
        <authorList>
            <person name="Kim H.J."/>
            <person name="Triplett B.A."/>
        </authorList>
    </citation>
    <scope>NUCLEOTIDE SEQUENCE [LARGE SCALE GENOMIC DNA]</scope>
    <source>
        <strain evidence="5 6">DSM 8800</strain>
    </source>
</reference>
<dbReference type="InterPro" id="IPR051312">
    <property type="entry name" value="Diverse_Substr_Oxidored"/>
</dbReference>
<dbReference type="PANTHER" id="PTHR42659:SF2">
    <property type="entry name" value="XANTHINE DEHYDROGENASE SUBUNIT C-RELATED"/>
    <property type="match status" value="1"/>
</dbReference>
<keyword evidence="2" id="KW-0274">FAD</keyword>
<keyword evidence="3" id="KW-0560">Oxidoreductase</keyword>
<dbReference type="InterPro" id="IPR016169">
    <property type="entry name" value="FAD-bd_PCMH_sub2"/>
</dbReference>
<dbReference type="Pfam" id="PF00941">
    <property type="entry name" value="FAD_binding_5"/>
    <property type="match status" value="1"/>
</dbReference>
<evidence type="ECO:0000256" key="3">
    <source>
        <dbReference type="ARBA" id="ARBA00023002"/>
    </source>
</evidence>
<dbReference type="Gene3D" id="3.30.465.10">
    <property type="match status" value="1"/>
</dbReference>